<keyword evidence="8 9" id="KW-0472">Membrane</keyword>
<feature type="transmembrane region" description="Helical" evidence="9">
    <location>
        <begin position="97"/>
        <end position="116"/>
    </location>
</feature>
<keyword evidence="7" id="KW-0406">Ion transport</keyword>
<dbReference type="GO" id="GO:0005385">
    <property type="term" value="F:zinc ion transmembrane transporter activity"/>
    <property type="evidence" value="ECO:0007669"/>
    <property type="project" value="TreeGrafter"/>
</dbReference>
<feature type="domain" description="Cation efflux protein transmembrane" evidence="10">
    <location>
        <begin position="30"/>
        <end position="221"/>
    </location>
</feature>
<dbReference type="OrthoDB" id="9809646at2"/>
<keyword evidence="3" id="KW-0813">Transport</keyword>
<evidence type="ECO:0000256" key="6">
    <source>
        <dbReference type="ARBA" id="ARBA00022989"/>
    </source>
</evidence>
<keyword evidence="5" id="KW-0862">Zinc</keyword>
<dbReference type="SUPFAM" id="SSF161111">
    <property type="entry name" value="Cation efflux protein transmembrane domain-like"/>
    <property type="match status" value="1"/>
</dbReference>
<dbReference type="EMBL" id="FRCA01000002">
    <property type="protein sequence ID" value="SHL61200.1"/>
    <property type="molecule type" value="Genomic_DNA"/>
</dbReference>
<evidence type="ECO:0000256" key="1">
    <source>
        <dbReference type="ARBA" id="ARBA00004141"/>
    </source>
</evidence>
<evidence type="ECO:0000256" key="5">
    <source>
        <dbReference type="ARBA" id="ARBA00022906"/>
    </source>
</evidence>
<dbReference type="Proteomes" id="UP000184123">
    <property type="component" value="Unassembled WGS sequence"/>
</dbReference>
<feature type="transmembrane region" description="Helical" evidence="9">
    <location>
        <begin position="128"/>
        <end position="152"/>
    </location>
</feature>
<dbReference type="NCBIfam" id="TIGR01297">
    <property type="entry name" value="CDF"/>
    <property type="match status" value="1"/>
</dbReference>
<dbReference type="Pfam" id="PF16916">
    <property type="entry name" value="ZT_dimer"/>
    <property type="match status" value="1"/>
</dbReference>
<dbReference type="InterPro" id="IPR027470">
    <property type="entry name" value="Cation_efflux_CTD"/>
</dbReference>
<dbReference type="PANTHER" id="PTHR11562">
    <property type="entry name" value="CATION EFFLUX PROTEIN/ ZINC TRANSPORTER"/>
    <property type="match status" value="1"/>
</dbReference>
<comment type="subcellular location">
    <subcellularLocation>
        <location evidence="1">Membrane</location>
        <topology evidence="1">Multi-pass membrane protein</topology>
    </subcellularLocation>
</comment>
<evidence type="ECO:0000259" key="11">
    <source>
        <dbReference type="Pfam" id="PF16916"/>
    </source>
</evidence>
<dbReference type="InterPro" id="IPR058533">
    <property type="entry name" value="Cation_efflux_TM"/>
</dbReference>
<dbReference type="PANTHER" id="PTHR11562:SF17">
    <property type="entry name" value="RE54080P-RELATED"/>
    <property type="match status" value="1"/>
</dbReference>
<dbReference type="GO" id="GO:0005886">
    <property type="term" value="C:plasma membrane"/>
    <property type="evidence" value="ECO:0007669"/>
    <property type="project" value="TreeGrafter"/>
</dbReference>
<keyword evidence="5" id="KW-0864">Zinc transport</keyword>
<gene>
    <name evidence="12" type="ORF">SAMN05660971_00931</name>
</gene>
<proteinExistence type="inferred from homology"/>
<feature type="transmembrane region" description="Helical" evidence="9">
    <location>
        <begin position="56"/>
        <end position="77"/>
    </location>
</feature>
<dbReference type="RefSeq" id="WP_073433876.1">
    <property type="nucleotide sequence ID" value="NZ_BJXU01000107.1"/>
</dbReference>
<dbReference type="InterPro" id="IPR036837">
    <property type="entry name" value="Cation_efflux_CTD_sf"/>
</dbReference>
<evidence type="ECO:0000313" key="13">
    <source>
        <dbReference type="Proteomes" id="UP000184123"/>
    </source>
</evidence>
<protein>
    <submittedName>
        <fullName evidence="12">Cobalt-zinc-cadmium efflux system protein</fullName>
    </submittedName>
</protein>
<dbReference type="Pfam" id="PF01545">
    <property type="entry name" value="Cation_efflux"/>
    <property type="match status" value="1"/>
</dbReference>
<feature type="transmembrane region" description="Helical" evidence="9">
    <location>
        <begin position="30"/>
        <end position="50"/>
    </location>
</feature>
<keyword evidence="6 9" id="KW-1133">Transmembrane helix</keyword>
<dbReference type="Gene3D" id="1.20.1510.10">
    <property type="entry name" value="Cation efflux protein transmembrane domain"/>
    <property type="match status" value="1"/>
</dbReference>
<evidence type="ECO:0000256" key="8">
    <source>
        <dbReference type="ARBA" id="ARBA00023136"/>
    </source>
</evidence>
<keyword evidence="4 9" id="KW-0812">Transmembrane</keyword>
<sequence>MPPSDSHHDHDHDHDHSHVPAVTSTNERKVLISFCLIFTFMIVEAVGGILSGSLALLADAGHMLTDATALALAYAAFRFGRRAADSKRTFGYLRFEVIAGFVNAVTLFAIIGWIGYEAWQRFLDPGEILAGPMLIVAIIGLLVNIIVLWIMTRGETDHVNVKGAILHVMGDLLGSVGAIVAAIVIYLTGWTPIDPILSVLVAMLILRSAWKLLAKSLHILLEGAPENALPDALERTLMRSVEGLAAVSHIHVWQLTSGQTLATLHVRPESDEDAKRVVKSVEKELLDQFSIEHATVAIDWNSESSESSCVLHQHTDGHDHDHNHSY</sequence>
<evidence type="ECO:0000259" key="10">
    <source>
        <dbReference type="Pfam" id="PF01545"/>
    </source>
</evidence>
<reference evidence="12 13" key="1">
    <citation type="submission" date="2016-11" db="EMBL/GenBank/DDBJ databases">
        <authorList>
            <person name="Jaros S."/>
            <person name="Januszkiewicz K."/>
            <person name="Wedrychowicz H."/>
        </authorList>
    </citation>
    <scope>NUCLEOTIDE SEQUENCE [LARGE SCALE GENOMIC DNA]</scope>
    <source>
        <strain evidence="12 13">DSM 4740</strain>
    </source>
</reference>
<feature type="domain" description="Cation efflux protein cytoplasmic" evidence="11">
    <location>
        <begin position="236"/>
        <end position="298"/>
    </location>
</feature>
<feature type="transmembrane region" description="Helical" evidence="9">
    <location>
        <begin position="164"/>
        <end position="187"/>
    </location>
</feature>
<evidence type="ECO:0000313" key="12">
    <source>
        <dbReference type="EMBL" id="SHL61200.1"/>
    </source>
</evidence>
<dbReference type="AlphaFoldDB" id="A0A1M7C1U7"/>
<dbReference type="STRING" id="44933.SAMN05660971_00931"/>
<dbReference type="InterPro" id="IPR002524">
    <property type="entry name" value="Cation_efflux"/>
</dbReference>
<organism evidence="12 13">
    <name type="scientific">Halomonas cupida</name>
    <dbReference type="NCBI Taxonomy" id="44933"/>
    <lineage>
        <taxon>Bacteria</taxon>
        <taxon>Pseudomonadati</taxon>
        <taxon>Pseudomonadota</taxon>
        <taxon>Gammaproteobacteria</taxon>
        <taxon>Oceanospirillales</taxon>
        <taxon>Halomonadaceae</taxon>
        <taxon>Halomonas</taxon>
    </lineage>
</organism>
<evidence type="ECO:0000256" key="3">
    <source>
        <dbReference type="ARBA" id="ARBA00022448"/>
    </source>
</evidence>
<dbReference type="SUPFAM" id="SSF160240">
    <property type="entry name" value="Cation efflux protein cytoplasmic domain-like"/>
    <property type="match status" value="1"/>
</dbReference>
<dbReference type="InterPro" id="IPR050681">
    <property type="entry name" value="CDF/SLC30A"/>
</dbReference>
<comment type="similarity">
    <text evidence="2">Belongs to the cation diffusion facilitator (CDF) transporter (TC 2.A.4) family. SLC30A subfamily.</text>
</comment>
<evidence type="ECO:0000256" key="4">
    <source>
        <dbReference type="ARBA" id="ARBA00022692"/>
    </source>
</evidence>
<evidence type="ECO:0000256" key="7">
    <source>
        <dbReference type="ARBA" id="ARBA00023065"/>
    </source>
</evidence>
<evidence type="ECO:0000256" key="2">
    <source>
        <dbReference type="ARBA" id="ARBA00008873"/>
    </source>
</evidence>
<dbReference type="InterPro" id="IPR027469">
    <property type="entry name" value="Cation_efflux_TMD_sf"/>
</dbReference>
<name>A0A1M7C1U7_9GAMM</name>
<evidence type="ECO:0000256" key="9">
    <source>
        <dbReference type="SAM" id="Phobius"/>
    </source>
</evidence>
<accession>A0A1M7C1U7</accession>